<dbReference type="PANTHER" id="PTHR43133:SF59">
    <property type="entry name" value="ECF RNA POLYMERASE SIGMA FACTOR SIGR"/>
    <property type="match status" value="1"/>
</dbReference>
<dbReference type="InterPro" id="IPR039425">
    <property type="entry name" value="RNA_pol_sigma-70-like"/>
</dbReference>
<keyword evidence="3" id="KW-0731">Sigma factor</keyword>
<proteinExistence type="inferred from homology"/>
<dbReference type="CDD" id="cd06171">
    <property type="entry name" value="Sigma70_r4"/>
    <property type="match status" value="1"/>
</dbReference>
<protein>
    <submittedName>
        <fullName evidence="8">Unannotated protein</fullName>
    </submittedName>
</protein>
<accession>A0A6J6P215</accession>
<dbReference type="Pfam" id="PF04542">
    <property type="entry name" value="Sigma70_r2"/>
    <property type="match status" value="1"/>
</dbReference>
<evidence type="ECO:0000256" key="3">
    <source>
        <dbReference type="ARBA" id="ARBA00023082"/>
    </source>
</evidence>
<dbReference type="GO" id="GO:0003677">
    <property type="term" value="F:DNA binding"/>
    <property type="evidence" value="ECO:0007669"/>
    <property type="project" value="UniProtKB-KW"/>
</dbReference>
<keyword evidence="5" id="KW-0804">Transcription</keyword>
<dbReference type="InterPro" id="IPR013324">
    <property type="entry name" value="RNA_pol_sigma_r3/r4-like"/>
</dbReference>
<evidence type="ECO:0000313" key="8">
    <source>
        <dbReference type="EMBL" id="CAB4693241.1"/>
    </source>
</evidence>
<evidence type="ECO:0000259" key="6">
    <source>
        <dbReference type="Pfam" id="PF04542"/>
    </source>
</evidence>
<dbReference type="EMBL" id="CAEZXK010000040">
    <property type="protein sequence ID" value="CAB4693241.1"/>
    <property type="molecule type" value="Genomic_DNA"/>
</dbReference>
<evidence type="ECO:0000256" key="1">
    <source>
        <dbReference type="ARBA" id="ARBA00010641"/>
    </source>
</evidence>
<dbReference type="Gene3D" id="1.10.10.10">
    <property type="entry name" value="Winged helix-like DNA-binding domain superfamily/Winged helix DNA-binding domain"/>
    <property type="match status" value="1"/>
</dbReference>
<evidence type="ECO:0000259" key="7">
    <source>
        <dbReference type="Pfam" id="PF08281"/>
    </source>
</evidence>
<name>A0A6J6P215_9ZZZZ</name>
<dbReference type="Gene3D" id="1.10.1740.10">
    <property type="match status" value="1"/>
</dbReference>
<gene>
    <name evidence="8" type="ORF">UFOPK2370_01096</name>
</gene>
<dbReference type="InterPro" id="IPR007627">
    <property type="entry name" value="RNA_pol_sigma70_r2"/>
</dbReference>
<dbReference type="InterPro" id="IPR000838">
    <property type="entry name" value="RNA_pol_sigma70_ECF_CS"/>
</dbReference>
<dbReference type="InterPro" id="IPR036388">
    <property type="entry name" value="WH-like_DNA-bd_sf"/>
</dbReference>
<dbReference type="Pfam" id="PF08281">
    <property type="entry name" value="Sigma70_r4_2"/>
    <property type="match status" value="1"/>
</dbReference>
<dbReference type="SUPFAM" id="SSF88946">
    <property type="entry name" value="Sigma2 domain of RNA polymerase sigma factors"/>
    <property type="match status" value="1"/>
</dbReference>
<evidence type="ECO:0000256" key="2">
    <source>
        <dbReference type="ARBA" id="ARBA00023015"/>
    </source>
</evidence>
<keyword evidence="2" id="KW-0805">Transcription regulation</keyword>
<dbReference type="InterPro" id="IPR014284">
    <property type="entry name" value="RNA_pol_sigma-70_dom"/>
</dbReference>
<dbReference type="InterPro" id="IPR013325">
    <property type="entry name" value="RNA_pol_sigma_r2"/>
</dbReference>
<evidence type="ECO:0000256" key="5">
    <source>
        <dbReference type="ARBA" id="ARBA00023163"/>
    </source>
</evidence>
<dbReference type="AlphaFoldDB" id="A0A6J6P215"/>
<feature type="domain" description="RNA polymerase sigma-70 region 2" evidence="6">
    <location>
        <begin position="40"/>
        <end position="98"/>
    </location>
</feature>
<evidence type="ECO:0000256" key="4">
    <source>
        <dbReference type="ARBA" id="ARBA00023125"/>
    </source>
</evidence>
<reference evidence="8" key="1">
    <citation type="submission" date="2020-05" db="EMBL/GenBank/DDBJ databases">
        <authorList>
            <person name="Chiriac C."/>
            <person name="Salcher M."/>
            <person name="Ghai R."/>
            <person name="Kavagutti S V."/>
        </authorList>
    </citation>
    <scope>NUCLEOTIDE SEQUENCE</scope>
</reference>
<organism evidence="8">
    <name type="scientific">freshwater metagenome</name>
    <dbReference type="NCBI Taxonomy" id="449393"/>
    <lineage>
        <taxon>unclassified sequences</taxon>
        <taxon>metagenomes</taxon>
        <taxon>ecological metagenomes</taxon>
    </lineage>
</organism>
<dbReference type="GO" id="GO:0006352">
    <property type="term" value="P:DNA-templated transcription initiation"/>
    <property type="evidence" value="ECO:0007669"/>
    <property type="project" value="InterPro"/>
</dbReference>
<keyword evidence="4" id="KW-0238">DNA-binding</keyword>
<dbReference type="SUPFAM" id="SSF88659">
    <property type="entry name" value="Sigma3 and sigma4 domains of RNA polymerase sigma factors"/>
    <property type="match status" value="1"/>
</dbReference>
<dbReference type="GO" id="GO:0016987">
    <property type="term" value="F:sigma factor activity"/>
    <property type="evidence" value="ECO:0007669"/>
    <property type="project" value="UniProtKB-KW"/>
</dbReference>
<comment type="similarity">
    <text evidence="1">Belongs to the sigma-70 factor family. ECF subfamily.</text>
</comment>
<dbReference type="PROSITE" id="PS01063">
    <property type="entry name" value="SIGMA70_ECF"/>
    <property type="match status" value="1"/>
</dbReference>
<dbReference type="InterPro" id="IPR013249">
    <property type="entry name" value="RNA_pol_sigma70_r4_t2"/>
</dbReference>
<dbReference type="NCBIfam" id="TIGR02937">
    <property type="entry name" value="sigma70-ECF"/>
    <property type="match status" value="1"/>
</dbReference>
<dbReference type="PANTHER" id="PTHR43133">
    <property type="entry name" value="RNA POLYMERASE ECF-TYPE SIGMA FACTO"/>
    <property type="match status" value="1"/>
</dbReference>
<sequence>MTTFAARMPVRHSRIDSKVMSENETPEALKVRLFEEQALQYMPQLYGVAMQKTKNPADAEDLVQETMVKAFKAFNQFEQGTNLKAWLFRILSNTNINNSVKRGKDQAKTALDELEDWQVGGAESLTSVANRSAEVEAIDAMPSSAVKRALAELPENWRMIVYYRVVEGLSYAEIAKVLDIPDGSVMSGLHRGKKMLRGLLLEYAQQEGYDTSVKEAK</sequence>
<feature type="domain" description="RNA polymerase sigma factor 70 region 4 type 2" evidence="7">
    <location>
        <begin position="145"/>
        <end position="196"/>
    </location>
</feature>